<reference evidence="1" key="1">
    <citation type="submission" date="2021-05" db="EMBL/GenBank/DDBJ databases">
        <title>An isolated secondary fermenter in methanogenic hydrocarbon-degrading communities.</title>
        <authorList>
            <person name="Liu Y.-F."/>
            <person name="Liu Z.-l."/>
        </authorList>
    </citation>
    <scope>NUCLEOTIDE SEQUENCE</scope>
    <source>
        <strain evidence="1">L-13</strain>
    </source>
</reference>
<proteinExistence type="predicted"/>
<keyword evidence="2" id="KW-1185">Reference proteome</keyword>
<accession>A0ACD1DTV0</accession>
<dbReference type="EMBL" id="CP074691">
    <property type="protein sequence ID" value="QVL35512.1"/>
    <property type="molecule type" value="Genomic_DNA"/>
</dbReference>
<name>A0ACD1DTV0_9BACT</name>
<dbReference type="Proteomes" id="UP000682204">
    <property type="component" value="Chromosome"/>
</dbReference>
<gene>
    <name evidence="1" type="ORF">KIH16_09985</name>
</gene>
<organism evidence="1 2">
    <name type="scientific">Aminirod propionatiphilus</name>
    <dbReference type="NCBI Taxonomy" id="3415223"/>
    <lineage>
        <taxon>Bacteria</taxon>
        <taxon>Thermotogati</taxon>
        <taxon>Synergistota</taxon>
        <taxon>Synergistia</taxon>
        <taxon>Synergistales</taxon>
        <taxon>Aminiphilaceae</taxon>
        <taxon>Aminirod</taxon>
    </lineage>
</organism>
<sequence>MDTEKSKSSMLYSGGATRVKKARVYTEEFKRETLELLENSGRSVHAISRELGIPQRTLYDWVEASREKETKPRPGSAEEAEILRLRRELALVTQERDILKKAVAIFSKEPRSGSGSR</sequence>
<protein>
    <submittedName>
        <fullName evidence="1">Transposase</fullName>
    </submittedName>
</protein>
<evidence type="ECO:0000313" key="2">
    <source>
        <dbReference type="Proteomes" id="UP000682204"/>
    </source>
</evidence>
<evidence type="ECO:0000313" key="1">
    <source>
        <dbReference type="EMBL" id="QVL35512.1"/>
    </source>
</evidence>